<dbReference type="OMA" id="DIFFLGM"/>
<protein>
    <recommendedName>
        <fullName evidence="7">UTP--glucose-1-phosphate uridylyltransferase</fullName>
    </recommendedName>
</protein>
<keyword evidence="2" id="KW-0548">Nucleotidyltransferase</keyword>
<dbReference type="Proteomes" id="UP000266841">
    <property type="component" value="Unassembled WGS sequence"/>
</dbReference>
<evidence type="ECO:0000256" key="1">
    <source>
        <dbReference type="ARBA" id="ARBA00022679"/>
    </source>
</evidence>
<feature type="compositionally biased region" description="Polar residues" evidence="4">
    <location>
        <begin position="161"/>
        <end position="170"/>
    </location>
</feature>
<name>K0TQZ1_THAOC</name>
<dbReference type="InterPro" id="IPR052203">
    <property type="entry name" value="GHMP_Kinase-Related"/>
</dbReference>
<dbReference type="FunFam" id="3.30.230.120:FF:000015">
    <property type="entry name" value="Blr5970 protein"/>
    <property type="match status" value="1"/>
</dbReference>
<reference evidence="5 6" key="1">
    <citation type="journal article" date="2012" name="Genome Biol.">
        <title>Genome and low-iron response of an oceanic diatom adapted to chronic iron limitation.</title>
        <authorList>
            <person name="Lommer M."/>
            <person name="Specht M."/>
            <person name="Roy A.S."/>
            <person name="Kraemer L."/>
            <person name="Andreson R."/>
            <person name="Gutowska M.A."/>
            <person name="Wolf J."/>
            <person name="Bergner S.V."/>
            <person name="Schilhabel M.B."/>
            <person name="Klostermeier U.C."/>
            <person name="Beiko R.G."/>
            <person name="Rosenstiel P."/>
            <person name="Hippler M."/>
            <person name="Laroche J."/>
        </authorList>
    </citation>
    <scope>NUCLEOTIDE SEQUENCE [LARGE SCALE GENOMIC DNA]</scope>
    <source>
        <strain evidence="5 6">CCMP1005</strain>
    </source>
</reference>
<dbReference type="eggNOG" id="KOG4644">
    <property type="taxonomic scope" value="Eukaryota"/>
</dbReference>
<keyword evidence="3" id="KW-0418">Kinase</keyword>
<accession>K0TQZ1</accession>
<evidence type="ECO:0000313" key="6">
    <source>
        <dbReference type="Proteomes" id="UP000266841"/>
    </source>
</evidence>
<organism evidence="5 6">
    <name type="scientific">Thalassiosira oceanica</name>
    <name type="common">Marine diatom</name>
    <dbReference type="NCBI Taxonomy" id="159749"/>
    <lineage>
        <taxon>Eukaryota</taxon>
        <taxon>Sar</taxon>
        <taxon>Stramenopiles</taxon>
        <taxon>Ochrophyta</taxon>
        <taxon>Bacillariophyta</taxon>
        <taxon>Coscinodiscophyceae</taxon>
        <taxon>Thalassiosirophycidae</taxon>
        <taxon>Thalassiosirales</taxon>
        <taxon>Thalassiosiraceae</taxon>
        <taxon>Thalassiosira</taxon>
    </lineage>
</organism>
<dbReference type="PANTHER" id="PTHR32463:SF0">
    <property type="entry name" value="L-FUCOSE KINASE"/>
    <property type="match status" value="1"/>
</dbReference>
<dbReference type="OrthoDB" id="37129at2759"/>
<evidence type="ECO:0000256" key="2">
    <source>
        <dbReference type="ARBA" id="ARBA00022695"/>
    </source>
</evidence>
<sequence length="1229" mass="134618">MPARTAADAGDSLLLRIILSDEDGPSSRGEDPFQRTPPPTATGPGDGDLRHLPLTAALESLPTHRVLYEVGALDEFRRTCDNLYQRVRALFFLYAIHRFHFPERRAAISPGDADGQDDSAHECDAEEGGRERYVFCPKGYAALLDRRFDESIDYFLASVPTSSSGTLSIDSHTEERRGVGSGDGRTGLYASPQRTSLISRMDYCRSDSAATTTSVDNSSYRRYSSPRGDGGDVHFSRRSPPSGACGSTAGSPPGKRFGPRYDPDETFLLPSDATSSALARGYRSLAFQTLADQVQDSVRGHPGNEWMFQTTSVGDHPLRFADELLGPSGGGGELPTLLEKTPVRMDISHSCWSDIFFLGMDFPEAARVINCSVDLAVVSLQDGVEHPAPTPPIECRLRLTTENPGTIRLKSVDLESEVLLTKVSQVFDYGADYLGLLKGGLVASGIVPSGLERCGDDVPMCDLIAAMLVCSPEECRYGLELVTTVKNIPKGSRLAVSTNLLGSIIAVCMRATGQTGNMTGTLTEEERRLVAARAILGEWLGGSGGGWQDSGGVWPGLKLIHGVKSRPGDPEFGVSRGRLLPRHHLFSRDEAPPSLLEGLERCLVLVHGGMAQNVGPVLEMVTEKYLLREEEEWIARHRSMEIFDDILSALRHGDIKAIGSLATENFFGPIRSVIPWASNVYTETLIARVQAKYGSKFWGFWMLGGCSGGGMGFIFDPDSKKDALYGLGSIMLNTKREMECSLPFAMDPVVFDYSVNENGTIAELDCSGNRTPTGKCRRPEQTRDLEVLLDDLEFDASEQEQIRSDLLRGSIGLSRNRLPPSTILTDVTAEDVILVNRNTTADSTRNVGIDALSAGEVGIVTLAAGVGSRWTNGAGVVKALNPFCCLGNDYRSFLDVHLAKNRRISKQTGSFPLPHAVTTSWVTDGPIRSYAETNDDIPLYISKGRSIGVRMIPMLRDLKFAWQEQSKQKLDEQAEKVRDSIKSALMSWAESSGEGADYTDNIPSQCLCPVGHWYEVPNLLLNGTLARMLRDRPQLKVLMLHNIDTIGADVDPSLLGKFLETGSTLAYEVVPRCIDDMGGGLCRVNGKPRLVEGFALPSEDDELKLSYYNSLTTWINVDGLLSLFGLDRQDILAKSEKIPDAIHAFSRRVPTYVTIKEVKKRWGHGQEDIHPVAQYEKLWGDMTSVENVDCSYFVVPRSRGQQLKDPAQLDEWSRDSSAAALDSICEWSK</sequence>
<keyword evidence="1" id="KW-0808">Transferase</keyword>
<dbReference type="InterPro" id="IPR029044">
    <property type="entry name" value="Nucleotide-diphossugar_trans"/>
</dbReference>
<evidence type="ECO:0000256" key="4">
    <source>
        <dbReference type="SAM" id="MobiDB-lite"/>
    </source>
</evidence>
<evidence type="ECO:0000256" key="3">
    <source>
        <dbReference type="ARBA" id="ARBA00022777"/>
    </source>
</evidence>
<evidence type="ECO:0000313" key="5">
    <source>
        <dbReference type="EMBL" id="EJK76887.1"/>
    </source>
</evidence>
<dbReference type="GO" id="GO:0042352">
    <property type="term" value="P:GDP-L-fucose salvage"/>
    <property type="evidence" value="ECO:0007669"/>
    <property type="project" value="TreeGrafter"/>
</dbReference>
<feature type="region of interest" description="Disordered" evidence="4">
    <location>
        <begin position="215"/>
        <end position="263"/>
    </location>
</feature>
<feature type="region of interest" description="Disordered" evidence="4">
    <location>
        <begin position="21"/>
        <end position="49"/>
    </location>
</feature>
<dbReference type="Gene3D" id="3.90.550.10">
    <property type="entry name" value="Spore Coat Polysaccharide Biosynthesis Protein SpsA, Chain A"/>
    <property type="match status" value="1"/>
</dbReference>
<dbReference type="Pfam" id="PF01704">
    <property type="entry name" value="UDPGP"/>
    <property type="match status" value="1"/>
</dbReference>
<gene>
    <name evidence="5" type="ORF">THAOC_01323</name>
</gene>
<proteinExistence type="predicted"/>
<dbReference type="Gene3D" id="3.30.230.120">
    <property type="match status" value="1"/>
</dbReference>
<dbReference type="GO" id="GO:0050201">
    <property type="term" value="F:fucokinase activity"/>
    <property type="evidence" value="ECO:0007669"/>
    <property type="project" value="TreeGrafter"/>
</dbReference>
<feature type="region of interest" description="Disordered" evidence="4">
    <location>
        <begin position="161"/>
        <end position="190"/>
    </location>
</feature>
<dbReference type="EMBL" id="AGNL01001580">
    <property type="protein sequence ID" value="EJK76887.1"/>
    <property type="molecule type" value="Genomic_DNA"/>
</dbReference>
<dbReference type="SUPFAM" id="SSF53448">
    <property type="entry name" value="Nucleotide-diphospho-sugar transferases"/>
    <property type="match status" value="1"/>
</dbReference>
<dbReference type="GO" id="GO:0070569">
    <property type="term" value="F:uridylyltransferase activity"/>
    <property type="evidence" value="ECO:0007669"/>
    <property type="project" value="InterPro"/>
</dbReference>
<keyword evidence="6" id="KW-1185">Reference proteome</keyword>
<dbReference type="AlphaFoldDB" id="K0TQZ1"/>
<dbReference type="PANTHER" id="PTHR32463">
    <property type="entry name" value="L-FUCOSE KINASE"/>
    <property type="match status" value="1"/>
</dbReference>
<comment type="caution">
    <text evidence="5">The sequence shown here is derived from an EMBL/GenBank/DDBJ whole genome shotgun (WGS) entry which is preliminary data.</text>
</comment>
<evidence type="ECO:0008006" key="7">
    <source>
        <dbReference type="Google" id="ProtNLM"/>
    </source>
</evidence>
<dbReference type="InterPro" id="IPR002618">
    <property type="entry name" value="UDPGP_fam"/>
</dbReference>